<dbReference type="AlphaFoldDB" id="A0A9W3HLS3"/>
<evidence type="ECO:0000256" key="4">
    <source>
        <dbReference type="ARBA" id="ARBA00023180"/>
    </source>
</evidence>
<dbReference type="InterPro" id="IPR013783">
    <property type="entry name" value="Ig-like_fold"/>
</dbReference>
<dbReference type="FunFam" id="2.60.40.10:FF:000033">
    <property type="entry name" value="Killer cell immunoglobulin-like receptor"/>
    <property type="match status" value="2"/>
</dbReference>
<organism evidence="10">
    <name type="scientific">Camelus bactrianus</name>
    <name type="common">Bactrian camel</name>
    <dbReference type="NCBI Taxonomy" id="9837"/>
    <lineage>
        <taxon>Eukaryota</taxon>
        <taxon>Metazoa</taxon>
        <taxon>Chordata</taxon>
        <taxon>Craniata</taxon>
        <taxon>Vertebrata</taxon>
        <taxon>Euteleostomi</taxon>
        <taxon>Mammalia</taxon>
        <taxon>Eutheria</taxon>
        <taxon>Laurasiatheria</taxon>
        <taxon>Artiodactyla</taxon>
        <taxon>Tylopoda</taxon>
        <taxon>Camelidae</taxon>
        <taxon>Camelus</taxon>
    </lineage>
</organism>
<keyword evidence="5" id="KW-0393">Immunoglobulin domain</keyword>
<protein>
    <submittedName>
        <fullName evidence="10">Alpha-1B-glycoprotein isoform X1</fullName>
    </submittedName>
    <submittedName>
        <fullName evidence="11">Alpha-1B-glycoprotein isoform X2</fullName>
    </submittedName>
</protein>
<dbReference type="InterPro" id="IPR003598">
    <property type="entry name" value="Ig_sub2"/>
</dbReference>
<dbReference type="PANTHER" id="PTHR11738:SF184">
    <property type="entry name" value="ALPHA-1B-GLYCOPROTEIN"/>
    <property type="match status" value="1"/>
</dbReference>
<reference evidence="10 11" key="1">
    <citation type="submission" date="2025-04" db="UniProtKB">
        <authorList>
            <consortium name="RefSeq"/>
        </authorList>
    </citation>
    <scope>IDENTIFICATION</scope>
    <source>
        <tissue evidence="10 11">Blood</tissue>
    </source>
</reference>
<dbReference type="InterPro" id="IPR050412">
    <property type="entry name" value="Ig-like_Receptors_ImmuneReg"/>
</dbReference>
<evidence type="ECO:0000256" key="3">
    <source>
        <dbReference type="ARBA" id="ARBA00023157"/>
    </source>
</evidence>
<evidence type="ECO:0000256" key="1">
    <source>
        <dbReference type="ARBA" id="ARBA00022729"/>
    </source>
</evidence>
<dbReference type="SUPFAM" id="SSF48726">
    <property type="entry name" value="Immunoglobulin"/>
    <property type="match status" value="5"/>
</dbReference>
<dbReference type="SMART" id="SM00409">
    <property type="entry name" value="IG"/>
    <property type="match status" value="4"/>
</dbReference>
<name>A0A9W3HLS3_CAMBA</name>
<feature type="disulfide bond" evidence="6">
    <location>
        <begin position="142"/>
        <end position="185"/>
    </location>
</feature>
<dbReference type="FunFam" id="2.60.40.10:FF:000049">
    <property type="entry name" value="Leukocyte immunoglobulin-like receptor subfamily B member 1"/>
    <property type="match status" value="1"/>
</dbReference>
<dbReference type="PIRSF" id="PIRSF001979">
    <property type="entry name" value="Alpha_1B_glycoprot_prd"/>
    <property type="match status" value="1"/>
</dbReference>
<keyword evidence="9" id="KW-1185">Reference proteome</keyword>
<dbReference type="PROSITE" id="PS50835">
    <property type="entry name" value="IG_LIKE"/>
    <property type="match status" value="1"/>
</dbReference>
<evidence type="ECO:0000256" key="7">
    <source>
        <dbReference type="SAM" id="SignalP"/>
    </source>
</evidence>
<evidence type="ECO:0000313" key="11">
    <source>
        <dbReference type="RefSeq" id="XP_045377880.1"/>
    </source>
</evidence>
<keyword evidence="1 7" id="KW-0732">Signal</keyword>
<dbReference type="Proteomes" id="UP001732780">
    <property type="component" value="Chromosome 9"/>
</dbReference>
<evidence type="ECO:0000256" key="5">
    <source>
        <dbReference type="ARBA" id="ARBA00023319"/>
    </source>
</evidence>
<keyword evidence="2" id="KW-0677">Repeat</keyword>
<dbReference type="SMART" id="SM00408">
    <property type="entry name" value="IGc2"/>
    <property type="match status" value="4"/>
</dbReference>
<proteinExistence type="predicted"/>
<keyword evidence="3 6" id="KW-1015">Disulfide bond</keyword>
<dbReference type="Gene3D" id="2.60.40.10">
    <property type="entry name" value="Immunoglobulins"/>
    <property type="match status" value="5"/>
</dbReference>
<dbReference type="InterPro" id="IPR003599">
    <property type="entry name" value="Ig_sub"/>
</dbReference>
<feature type="domain" description="Ig-like" evidence="8">
    <location>
        <begin position="409"/>
        <end position="499"/>
    </location>
</feature>
<accession>A0A9W3HLS3</accession>
<dbReference type="PANTHER" id="PTHR11738">
    <property type="entry name" value="MHC CLASS I NK CELL RECEPTOR"/>
    <property type="match status" value="1"/>
</dbReference>
<evidence type="ECO:0000256" key="6">
    <source>
        <dbReference type="PIRSR" id="PIRSR001979-1"/>
    </source>
</evidence>
<feature type="chain" id="PRO_5044703512" evidence="7">
    <location>
        <begin position="17"/>
        <end position="522"/>
    </location>
</feature>
<gene>
    <name evidence="10 11" type="primary">A1BG</name>
</gene>
<dbReference type="CTD" id="1"/>
<evidence type="ECO:0000313" key="10">
    <source>
        <dbReference type="RefSeq" id="XP_045377879.1"/>
    </source>
</evidence>
<dbReference type="InterPro" id="IPR036179">
    <property type="entry name" value="Ig-like_dom_sf"/>
</dbReference>
<dbReference type="Pfam" id="PF13895">
    <property type="entry name" value="Ig_2"/>
    <property type="match status" value="1"/>
</dbReference>
<evidence type="ECO:0000259" key="8">
    <source>
        <dbReference type="PROSITE" id="PS50835"/>
    </source>
</evidence>
<dbReference type="GO" id="GO:0002764">
    <property type="term" value="P:immune response-regulating signaling pathway"/>
    <property type="evidence" value="ECO:0007669"/>
    <property type="project" value="TreeGrafter"/>
</dbReference>
<dbReference type="RefSeq" id="XP_045377880.1">
    <property type="nucleotide sequence ID" value="XM_045521924.1"/>
</dbReference>
<keyword evidence="4" id="KW-0325">Glycoprotein</keyword>
<feature type="disulfide bond" evidence="6">
    <location>
        <begin position="49"/>
        <end position="96"/>
    </location>
</feature>
<sequence>MSARAAFLLLWGLALGRVTEEAVLIDTRANLWAEAESLLKPGAIVTLTCQSVLRTQEFQLFKDGVPQEPVRLDSPAFEHRFLLGAVINDTRGLYRCRYSTDGGWMGLSNLVELTGTEPLPPPLLSTETVSWITMGLNTTLLCLGGLRGVTVLLRREGDDQFLEVAEAPKAMQATFSVHRAGNYSCSYRIHAAGALSEPSATVTIEELARLPPPTLTLERESSEVLRPGSPATLTCVAPLSGVDFQLRRGEEVLQVLMSSTSPDRIFFHLDKLALGDSHVYTCRYRLHGELMPWSLDSAPAELVLSDGTLPAPELSAEPAVLSPKPGTLVQLQCWAPRTGVRFALVRENAGRRLVHSLLSPAGTKAHFELHDVSVVDSANYSCIYTDTAPPFAGSAPSARVELRVDGPLPKPQLRPLWRGAVTPGRDAVLRCEGEVPDVTFELLRVGEGEPSTRQWAAQPSADLVLTYVGPQHAGSYSCRYRSYWPNPFQSELSDPVELQVAAGSWTHPGGRSGWLSFIHPRN</sequence>
<dbReference type="InterPro" id="IPR016332">
    <property type="entry name" value="A1B_glyco/leuk_Ig-like_rcpt"/>
</dbReference>
<dbReference type="RefSeq" id="XP_045377879.1">
    <property type="nucleotide sequence ID" value="XM_045521923.1"/>
</dbReference>
<dbReference type="InterPro" id="IPR007110">
    <property type="entry name" value="Ig-like_dom"/>
</dbReference>
<dbReference type="GO" id="GO:0005886">
    <property type="term" value="C:plasma membrane"/>
    <property type="evidence" value="ECO:0007669"/>
    <property type="project" value="TreeGrafter"/>
</dbReference>
<evidence type="ECO:0000313" key="9">
    <source>
        <dbReference type="Proteomes" id="UP001732780"/>
    </source>
</evidence>
<evidence type="ECO:0000256" key="2">
    <source>
        <dbReference type="ARBA" id="ARBA00022737"/>
    </source>
</evidence>
<feature type="signal peptide" evidence="7">
    <location>
        <begin position="1"/>
        <end position="16"/>
    </location>
</feature>